<evidence type="ECO:0000259" key="1">
    <source>
        <dbReference type="PROSITE" id="PS50994"/>
    </source>
</evidence>
<dbReference type="SUPFAM" id="SSF53098">
    <property type="entry name" value="Ribonuclease H-like"/>
    <property type="match status" value="1"/>
</dbReference>
<reference evidence="3" key="1">
    <citation type="submission" date="2017-03" db="EMBL/GenBank/DDBJ databases">
        <title>Phytopthora megakarya and P. palmivora, two closely related causual agents of cacao black pod achieved similar genome size and gene model numbers by different mechanisms.</title>
        <authorList>
            <person name="Ali S."/>
            <person name="Shao J."/>
            <person name="Larry D.J."/>
            <person name="Kronmiller B."/>
            <person name="Shen D."/>
            <person name="Strem M.D."/>
            <person name="Melnick R.L."/>
            <person name="Guiltinan M.J."/>
            <person name="Tyler B.M."/>
            <person name="Meinhardt L.W."/>
            <person name="Bailey B.A."/>
        </authorList>
    </citation>
    <scope>NUCLEOTIDE SEQUENCE [LARGE SCALE GENOMIC DNA]</scope>
    <source>
        <strain evidence="3">zdho120</strain>
    </source>
</reference>
<accession>A0A225W133</accession>
<keyword evidence="2" id="KW-0808">Transferase</keyword>
<sequence length="684" mass="77798">MIDNALYGFTRILKSEGHGSTLDMFESSYIDDILIPVNNWDQLPKVEYLDHKVSHNGLESILKGLSALTDLALPGLFRAMLRDQCFSSVRIREIDFAAMMKDITRAQIQRVLGAESVDQGSHEDQLVDHQKTLDLETQDLTEVGPRWIHAYRSFSVLKSKITTTPILRHFDPERRATVVAYDKIYYPVTFASRTLNPNELNYGIAEKEVLTMPRILDLNYNAWSDVLSMCWPDTLLWHDSSDLRSCKGVKWAALLSMWTLEITKCVKREDEILRALAFSFKPRSEMDKALISVAPKKEPRRKIQAPLPTIRRGEDVYAASFDGAARVKRGGGAYSATLWKLPEWSVLQARSGYAKGLTVNGEDDHGLMLWLALLEDVDPQRLVIEPGDPTNRLRTWPDHELLHVKRDWNGSSDSLASAALQRQCGIEVESEKKIQDLVTLNRLDEILVVKIEVEAAQISVVTTQSKTRSGVRAGTDPESLRELRIERIRLAQDEESWISRLKKYLVIEIRDLTQEDAKVFGSIATNYEVDQSDLLSYCPTTREAAADRDKLMQLVVPETLQQDICITIIRVCRVITKEFVGSYSDIWENVSIVKQSKDDHGPKIFNGNAELLIFVDLFSRYVIAKASASRSAQTIAETYEKCVFRRFGASEVIRHDREPGFMSDFFKSFNKILGQRQRATMACR</sequence>
<dbReference type="Gene3D" id="3.30.420.10">
    <property type="entry name" value="Ribonuclease H-like superfamily/Ribonuclease H"/>
    <property type="match status" value="1"/>
</dbReference>
<feature type="domain" description="Integrase catalytic" evidence="1">
    <location>
        <begin position="574"/>
        <end position="684"/>
    </location>
</feature>
<dbReference type="InterPro" id="IPR050951">
    <property type="entry name" value="Retrovirus_Pol_polyprotein"/>
</dbReference>
<dbReference type="InterPro" id="IPR043502">
    <property type="entry name" value="DNA/RNA_pol_sf"/>
</dbReference>
<keyword evidence="2" id="KW-0695">RNA-directed DNA polymerase</keyword>
<comment type="caution">
    <text evidence="2">The sequence shown here is derived from an EMBL/GenBank/DDBJ whole genome shotgun (WGS) entry which is preliminary data.</text>
</comment>
<protein>
    <submittedName>
        <fullName evidence="2">Reverse transcriptase</fullName>
    </submittedName>
</protein>
<dbReference type="OrthoDB" id="124264at2759"/>
<dbReference type="GO" id="GO:0003964">
    <property type="term" value="F:RNA-directed DNA polymerase activity"/>
    <property type="evidence" value="ECO:0007669"/>
    <property type="project" value="UniProtKB-KW"/>
</dbReference>
<dbReference type="GO" id="GO:0015074">
    <property type="term" value="P:DNA integration"/>
    <property type="evidence" value="ECO:0007669"/>
    <property type="project" value="InterPro"/>
</dbReference>
<dbReference type="InterPro" id="IPR036397">
    <property type="entry name" value="RNaseH_sf"/>
</dbReference>
<keyword evidence="3" id="KW-1185">Reference proteome</keyword>
<evidence type="ECO:0000313" key="3">
    <source>
        <dbReference type="Proteomes" id="UP000198211"/>
    </source>
</evidence>
<dbReference type="AlphaFoldDB" id="A0A225W133"/>
<dbReference type="PROSITE" id="PS50994">
    <property type="entry name" value="INTEGRASE"/>
    <property type="match status" value="1"/>
</dbReference>
<dbReference type="SUPFAM" id="SSF56672">
    <property type="entry name" value="DNA/RNA polymerases"/>
    <property type="match status" value="1"/>
</dbReference>
<organism evidence="2 3">
    <name type="scientific">Phytophthora megakarya</name>
    <dbReference type="NCBI Taxonomy" id="4795"/>
    <lineage>
        <taxon>Eukaryota</taxon>
        <taxon>Sar</taxon>
        <taxon>Stramenopiles</taxon>
        <taxon>Oomycota</taxon>
        <taxon>Peronosporomycetes</taxon>
        <taxon>Peronosporales</taxon>
        <taxon>Peronosporaceae</taxon>
        <taxon>Phytophthora</taxon>
    </lineage>
</organism>
<keyword evidence="2" id="KW-0548">Nucleotidyltransferase</keyword>
<proteinExistence type="predicted"/>
<dbReference type="EMBL" id="NBNE01002163">
    <property type="protein sequence ID" value="OWZ11305.1"/>
    <property type="molecule type" value="Genomic_DNA"/>
</dbReference>
<dbReference type="Proteomes" id="UP000198211">
    <property type="component" value="Unassembled WGS sequence"/>
</dbReference>
<gene>
    <name evidence="2" type="ORF">PHMEG_00015693</name>
</gene>
<dbReference type="InterPro" id="IPR012337">
    <property type="entry name" value="RNaseH-like_sf"/>
</dbReference>
<evidence type="ECO:0000313" key="2">
    <source>
        <dbReference type="EMBL" id="OWZ11305.1"/>
    </source>
</evidence>
<dbReference type="PANTHER" id="PTHR37984:SF5">
    <property type="entry name" value="PROTEIN NYNRIN-LIKE"/>
    <property type="match status" value="1"/>
</dbReference>
<name>A0A225W133_9STRA</name>
<dbReference type="InterPro" id="IPR001584">
    <property type="entry name" value="Integrase_cat-core"/>
</dbReference>
<dbReference type="PANTHER" id="PTHR37984">
    <property type="entry name" value="PROTEIN CBG26694"/>
    <property type="match status" value="1"/>
</dbReference>
<dbReference type="GO" id="GO:0003676">
    <property type="term" value="F:nucleic acid binding"/>
    <property type="evidence" value="ECO:0007669"/>
    <property type="project" value="InterPro"/>
</dbReference>